<evidence type="ECO:0000256" key="5">
    <source>
        <dbReference type="ARBA" id="ARBA00022640"/>
    </source>
</evidence>
<evidence type="ECO:0000256" key="9">
    <source>
        <dbReference type="ARBA" id="ARBA00023004"/>
    </source>
</evidence>
<comment type="subcellular location">
    <subcellularLocation>
        <location evidence="1">Plastid</location>
        <location evidence="1">Chloroplast</location>
    </subcellularLocation>
</comment>
<dbReference type="InterPro" id="IPR002051">
    <property type="entry name" value="Haem_Oase"/>
</dbReference>
<dbReference type="Pfam" id="PF01126">
    <property type="entry name" value="Heme_oxygenase"/>
    <property type="match status" value="1"/>
</dbReference>
<dbReference type="AlphaFoldDB" id="A0A7S0BDH9"/>
<keyword evidence="9" id="KW-0408">Iron</keyword>
<evidence type="ECO:0000256" key="2">
    <source>
        <dbReference type="ARBA" id="ARBA00022528"/>
    </source>
</evidence>
<keyword evidence="5" id="KW-0934">Plastid</keyword>
<dbReference type="GO" id="GO:0006788">
    <property type="term" value="P:heme oxidation"/>
    <property type="evidence" value="ECO:0007669"/>
    <property type="project" value="InterPro"/>
</dbReference>
<protein>
    <submittedName>
        <fullName evidence="11">Uncharacterized protein</fullName>
    </submittedName>
</protein>
<reference evidence="11" key="1">
    <citation type="submission" date="2021-01" db="EMBL/GenBank/DDBJ databases">
        <authorList>
            <person name="Corre E."/>
            <person name="Pelletier E."/>
            <person name="Niang G."/>
            <person name="Scheremetjew M."/>
            <person name="Finn R."/>
            <person name="Kale V."/>
            <person name="Holt S."/>
            <person name="Cochrane G."/>
            <person name="Meng A."/>
            <person name="Brown T."/>
            <person name="Cohen L."/>
        </authorList>
    </citation>
    <scope>NUCLEOTIDE SEQUENCE</scope>
    <source>
        <strain evidence="11">UTEX LB 2760</strain>
    </source>
</reference>
<dbReference type="InterPro" id="IPR016084">
    <property type="entry name" value="Haem_Oase-like_multi-hlx"/>
</dbReference>
<feature type="region of interest" description="Disordered" evidence="10">
    <location>
        <begin position="36"/>
        <end position="56"/>
    </location>
</feature>
<organism evidence="11">
    <name type="scientific">Rhodosorus marinus</name>
    <dbReference type="NCBI Taxonomy" id="101924"/>
    <lineage>
        <taxon>Eukaryota</taxon>
        <taxon>Rhodophyta</taxon>
        <taxon>Stylonematophyceae</taxon>
        <taxon>Stylonematales</taxon>
        <taxon>Stylonemataceae</taxon>
        <taxon>Rhodosorus</taxon>
    </lineage>
</organism>
<evidence type="ECO:0000256" key="1">
    <source>
        <dbReference type="ARBA" id="ARBA00004229"/>
    </source>
</evidence>
<dbReference type="InterPro" id="IPR016951">
    <property type="entry name" value="Haem_Oase_decyc_pln"/>
</dbReference>
<dbReference type="GO" id="GO:0004392">
    <property type="term" value="F:heme oxygenase (decyclizing) activity"/>
    <property type="evidence" value="ECO:0007669"/>
    <property type="project" value="InterPro"/>
</dbReference>
<dbReference type="PANTHER" id="PTHR35703:SF2">
    <property type="entry name" value="HEME OXYGENASE 1, CHLOROPLASTIC-RELATED"/>
    <property type="match status" value="1"/>
</dbReference>
<dbReference type="GO" id="GO:0015979">
    <property type="term" value="P:photosynthesis"/>
    <property type="evidence" value="ECO:0007669"/>
    <property type="project" value="UniProtKB-KW"/>
</dbReference>
<dbReference type="GO" id="GO:0009507">
    <property type="term" value="C:chloroplast"/>
    <property type="evidence" value="ECO:0007669"/>
    <property type="project" value="UniProtKB-SubCell"/>
</dbReference>
<keyword evidence="8" id="KW-0560">Oxidoreductase</keyword>
<feature type="compositionally biased region" description="Basic and acidic residues" evidence="10">
    <location>
        <begin position="37"/>
        <end position="56"/>
    </location>
</feature>
<keyword evidence="3" id="KW-0602">Photosynthesis</keyword>
<keyword evidence="4" id="KW-0349">Heme</keyword>
<evidence type="ECO:0000256" key="10">
    <source>
        <dbReference type="SAM" id="MobiDB-lite"/>
    </source>
</evidence>
<accession>A0A7S0BDH9</accession>
<dbReference type="EMBL" id="HBEK01001893">
    <property type="protein sequence ID" value="CAD8391086.1"/>
    <property type="molecule type" value="Transcribed_RNA"/>
</dbReference>
<keyword evidence="7" id="KW-0809">Transit peptide</keyword>
<keyword evidence="2" id="KW-0150">Chloroplast</keyword>
<evidence type="ECO:0000256" key="7">
    <source>
        <dbReference type="ARBA" id="ARBA00022946"/>
    </source>
</evidence>
<evidence type="ECO:0000256" key="8">
    <source>
        <dbReference type="ARBA" id="ARBA00023002"/>
    </source>
</evidence>
<keyword evidence="6" id="KW-0479">Metal-binding</keyword>
<proteinExistence type="predicted"/>
<evidence type="ECO:0000256" key="4">
    <source>
        <dbReference type="ARBA" id="ARBA00022617"/>
    </source>
</evidence>
<dbReference type="Gene3D" id="1.20.910.10">
    <property type="entry name" value="Heme oxygenase-like"/>
    <property type="match status" value="1"/>
</dbReference>
<sequence>MMAGFVSGFWSSGRALNRSSGVCSRPYWRVSMTTAHGHGEAEAPARKADPDRRPGSHKGFVEEMRFVAMKLHTKDQAKEGMQEESALPINEWKPAKEDYLQFLVDSKRVYEYIEGEIESSDDEMLSRFKNSGLERTEALERDIARFSDDGFSVPEPSKAAEKYVVYLEKLLGDRPNAFLCHWYNYYFAHTAGGRMIGRMMSSMLFDGFEFDFYVWDRDVKEILSEVRETIDDVAKDWPRDVKDDCLKETQLAFSYSGTVLGALAKAG</sequence>
<evidence type="ECO:0000313" key="11">
    <source>
        <dbReference type="EMBL" id="CAD8391086.1"/>
    </source>
</evidence>
<dbReference type="CDD" id="cd19165">
    <property type="entry name" value="HemeO"/>
    <property type="match status" value="1"/>
</dbReference>
<dbReference type="PANTHER" id="PTHR35703">
    <property type="entry name" value="HEME OXYGENASE 1, CHLOROPLASTIC-RELATED"/>
    <property type="match status" value="1"/>
</dbReference>
<name>A0A7S0BDH9_9RHOD</name>
<dbReference type="InterPro" id="IPR016053">
    <property type="entry name" value="Haem_Oase-like"/>
</dbReference>
<dbReference type="GO" id="GO:0046872">
    <property type="term" value="F:metal ion binding"/>
    <property type="evidence" value="ECO:0007669"/>
    <property type="project" value="UniProtKB-KW"/>
</dbReference>
<dbReference type="SUPFAM" id="SSF48613">
    <property type="entry name" value="Heme oxygenase-like"/>
    <property type="match status" value="1"/>
</dbReference>
<evidence type="ECO:0000256" key="3">
    <source>
        <dbReference type="ARBA" id="ARBA00022531"/>
    </source>
</evidence>
<evidence type="ECO:0000256" key="6">
    <source>
        <dbReference type="ARBA" id="ARBA00022723"/>
    </source>
</evidence>
<gene>
    <name evidence="11" type="ORF">RMAR0315_LOCUS1061</name>
</gene>